<dbReference type="InterPro" id="IPR045247">
    <property type="entry name" value="Oye-like"/>
</dbReference>
<dbReference type="FunFam" id="3.20.20.70:FF:000138">
    <property type="entry name" value="NADPH dehydrogenase 1"/>
    <property type="match status" value="1"/>
</dbReference>
<keyword evidence="3" id="KW-1185">Reference proteome</keyword>
<dbReference type="GO" id="GO:0010181">
    <property type="term" value="F:FMN binding"/>
    <property type="evidence" value="ECO:0007669"/>
    <property type="project" value="InterPro"/>
</dbReference>
<dbReference type="AlphaFoldDB" id="A0AAV9NFZ1"/>
<name>A0AAV9NFZ1_9EURO</name>
<dbReference type="RefSeq" id="XP_064708530.1">
    <property type="nucleotide sequence ID" value="XM_064855870.1"/>
</dbReference>
<evidence type="ECO:0000313" key="2">
    <source>
        <dbReference type="EMBL" id="KAK5056814.1"/>
    </source>
</evidence>
<protein>
    <recommendedName>
        <fullName evidence="1">NADH:flavin oxidoreductase/NADH oxidase N-terminal domain-containing protein</fullName>
    </recommendedName>
</protein>
<proteinExistence type="predicted"/>
<dbReference type="Pfam" id="PF00724">
    <property type="entry name" value="Oxidored_FMN"/>
    <property type="match status" value="1"/>
</dbReference>
<dbReference type="InterPro" id="IPR001155">
    <property type="entry name" value="OxRdtase_FMN_N"/>
</dbReference>
<sequence length="364" mass="40483">MSRLFEPLQVGNVKLQHRVVMAPLTRFRADDNYVPILPIVKEYYEQRASVPGTLLITEGTFISPRAGGFKNVPGIWNAAQIKAWREVTDAVHEKGSFIYCQLWALGRAATSEVLSADGYKVVSSSNHAFPDGETPEPLDEEGIQGFIDDFTNAAKNAIEAGFDGVEIHGANGYLPDQFLQDVSNDRTDRWGGSIENRSRFGLEVTKAVTAAIGPEKTGYRISPWSPFQGMKMKDPVPQFKHHVTKLAELGLAYIHIVESRISGNQTIDVVSEQVDPFLEAWTENKSAHSATFLAGGFTAKGAEDTLQRYKSYKIAIVFGRHFIANPDLPMRIKKNIAFNDYDRDTFYRPKSPTGYIDYPFAPAA</sequence>
<dbReference type="GeneID" id="89980493"/>
<dbReference type="Proteomes" id="UP001358417">
    <property type="component" value="Unassembled WGS sequence"/>
</dbReference>
<comment type="caution">
    <text evidence="2">The sequence shown here is derived from an EMBL/GenBank/DDBJ whole genome shotgun (WGS) entry which is preliminary data.</text>
</comment>
<dbReference type="Gene3D" id="3.20.20.70">
    <property type="entry name" value="Aldolase class I"/>
    <property type="match status" value="1"/>
</dbReference>
<gene>
    <name evidence="2" type="ORF">LTR84_012346</name>
</gene>
<dbReference type="SUPFAM" id="SSF51395">
    <property type="entry name" value="FMN-linked oxidoreductases"/>
    <property type="match status" value="1"/>
</dbReference>
<reference evidence="2 3" key="1">
    <citation type="submission" date="2023-08" db="EMBL/GenBank/DDBJ databases">
        <title>Black Yeasts Isolated from many extreme environments.</title>
        <authorList>
            <person name="Coleine C."/>
            <person name="Stajich J.E."/>
            <person name="Selbmann L."/>
        </authorList>
    </citation>
    <scope>NUCLEOTIDE SEQUENCE [LARGE SCALE GENOMIC DNA]</scope>
    <source>
        <strain evidence="2 3">CCFEE 5792</strain>
    </source>
</reference>
<evidence type="ECO:0000313" key="3">
    <source>
        <dbReference type="Proteomes" id="UP001358417"/>
    </source>
</evidence>
<organism evidence="2 3">
    <name type="scientific">Exophiala bonariae</name>
    <dbReference type="NCBI Taxonomy" id="1690606"/>
    <lineage>
        <taxon>Eukaryota</taxon>
        <taxon>Fungi</taxon>
        <taxon>Dikarya</taxon>
        <taxon>Ascomycota</taxon>
        <taxon>Pezizomycotina</taxon>
        <taxon>Eurotiomycetes</taxon>
        <taxon>Chaetothyriomycetidae</taxon>
        <taxon>Chaetothyriales</taxon>
        <taxon>Herpotrichiellaceae</taxon>
        <taxon>Exophiala</taxon>
    </lineage>
</organism>
<dbReference type="PANTHER" id="PTHR22893:SF91">
    <property type="entry name" value="NADPH DEHYDROGENASE 2-RELATED"/>
    <property type="match status" value="1"/>
</dbReference>
<dbReference type="GO" id="GO:0003959">
    <property type="term" value="F:NADPH dehydrogenase activity"/>
    <property type="evidence" value="ECO:0007669"/>
    <property type="project" value="TreeGrafter"/>
</dbReference>
<dbReference type="InterPro" id="IPR013785">
    <property type="entry name" value="Aldolase_TIM"/>
</dbReference>
<dbReference type="EMBL" id="JAVRRD010000007">
    <property type="protein sequence ID" value="KAK5056814.1"/>
    <property type="molecule type" value="Genomic_DNA"/>
</dbReference>
<dbReference type="CDD" id="cd02933">
    <property type="entry name" value="OYE_like_FMN"/>
    <property type="match status" value="1"/>
</dbReference>
<accession>A0AAV9NFZ1</accession>
<feature type="domain" description="NADH:flavin oxidoreductase/NADH oxidase N-terminal" evidence="1">
    <location>
        <begin position="4"/>
        <end position="337"/>
    </location>
</feature>
<dbReference type="PANTHER" id="PTHR22893">
    <property type="entry name" value="NADH OXIDOREDUCTASE-RELATED"/>
    <property type="match status" value="1"/>
</dbReference>
<evidence type="ECO:0000259" key="1">
    <source>
        <dbReference type="Pfam" id="PF00724"/>
    </source>
</evidence>